<evidence type="ECO:0000259" key="7">
    <source>
        <dbReference type="Pfam" id="PF07106"/>
    </source>
</evidence>
<dbReference type="InterPro" id="IPR036388">
    <property type="entry name" value="WH-like_DNA-bd_sf"/>
</dbReference>
<reference evidence="9" key="1">
    <citation type="journal article" date="2017" name="Genome Biol.">
        <title>Comparative genomics reveals high biological diversity and specific adaptations in the industrially and medically important fungal genus Aspergillus.</title>
        <authorList>
            <person name="de Vries R.P."/>
            <person name="Riley R."/>
            <person name="Wiebenga A."/>
            <person name="Aguilar-Osorio G."/>
            <person name="Amillis S."/>
            <person name="Uchima C.A."/>
            <person name="Anderluh G."/>
            <person name="Asadollahi M."/>
            <person name="Askin M."/>
            <person name="Barry K."/>
            <person name="Battaglia E."/>
            <person name="Bayram O."/>
            <person name="Benocci T."/>
            <person name="Braus-Stromeyer S.A."/>
            <person name="Caldana C."/>
            <person name="Canovas D."/>
            <person name="Cerqueira G.C."/>
            <person name="Chen F."/>
            <person name="Chen W."/>
            <person name="Choi C."/>
            <person name="Clum A."/>
            <person name="Dos Santos R.A."/>
            <person name="Damasio A.R."/>
            <person name="Diallinas G."/>
            <person name="Emri T."/>
            <person name="Fekete E."/>
            <person name="Flipphi M."/>
            <person name="Freyberg S."/>
            <person name="Gallo A."/>
            <person name="Gournas C."/>
            <person name="Habgood R."/>
            <person name="Hainaut M."/>
            <person name="Harispe M.L."/>
            <person name="Henrissat B."/>
            <person name="Hilden K.S."/>
            <person name="Hope R."/>
            <person name="Hossain A."/>
            <person name="Karabika E."/>
            <person name="Karaffa L."/>
            <person name="Karanyi Z."/>
            <person name="Krasevec N."/>
            <person name="Kuo A."/>
            <person name="Kusch H."/>
            <person name="LaButti K."/>
            <person name="Lagendijk E.L."/>
            <person name="Lapidus A."/>
            <person name="Levasseur A."/>
            <person name="Lindquist E."/>
            <person name="Lipzen A."/>
            <person name="Logrieco A.F."/>
            <person name="MacCabe A."/>
            <person name="Maekelae M.R."/>
            <person name="Malavazi I."/>
            <person name="Melin P."/>
            <person name="Meyer V."/>
            <person name="Mielnichuk N."/>
            <person name="Miskei M."/>
            <person name="Molnar A.P."/>
            <person name="Mule G."/>
            <person name="Ngan C.Y."/>
            <person name="Orejas M."/>
            <person name="Orosz E."/>
            <person name="Ouedraogo J.P."/>
            <person name="Overkamp K.M."/>
            <person name="Park H.-S."/>
            <person name="Perrone G."/>
            <person name="Piumi F."/>
            <person name="Punt P.J."/>
            <person name="Ram A.F."/>
            <person name="Ramon A."/>
            <person name="Rauscher S."/>
            <person name="Record E."/>
            <person name="Riano-Pachon D.M."/>
            <person name="Robert V."/>
            <person name="Roehrig J."/>
            <person name="Ruller R."/>
            <person name="Salamov A."/>
            <person name="Salih N.S."/>
            <person name="Samson R.A."/>
            <person name="Sandor E."/>
            <person name="Sanguinetti M."/>
            <person name="Schuetze T."/>
            <person name="Sepcic K."/>
            <person name="Shelest E."/>
            <person name="Sherlock G."/>
            <person name="Sophianopoulou V."/>
            <person name="Squina F.M."/>
            <person name="Sun H."/>
            <person name="Susca A."/>
            <person name="Todd R.B."/>
            <person name="Tsang A."/>
            <person name="Unkles S.E."/>
            <person name="van de Wiele N."/>
            <person name="van Rossen-Uffink D."/>
            <person name="Oliveira J.V."/>
            <person name="Vesth T.C."/>
            <person name="Visser J."/>
            <person name="Yu J.-H."/>
            <person name="Zhou M."/>
            <person name="Andersen M.R."/>
            <person name="Archer D.B."/>
            <person name="Baker S.E."/>
            <person name="Benoit I."/>
            <person name="Brakhage A.A."/>
            <person name="Braus G.H."/>
            <person name="Fischer R."/>
            <person name="Frisvad J.C."/>
            <person name="Goldman G.H."/>
            <person name="Houbraken J."/>
            <person name="Oakley B."/>
            <person name="Pocsi I."/>
            <person name="Scazzocchio C."/>
            <person name="Seiboth B."/>
            <person name="vanKuyk P.A."/>
            <person name="Wortman J."/>
            <person name="Dyer P.S."/>
            <person name="Grigoriev I.V."/>
        </authorList>
    </citation>
    <scope>NUCLEOTIDE SEQUENCE [LARGE SCALE GENOMIC DNA]</scope>
    <source>
        <strain evidence="9">CBS 506.65</strain>
    </source>
</reference>
<evidence type="ECO:0000256" key="1">
    <source>
        <dbReference type="ARBA" id="ARBA00004123"/>
    </source>
</evidence>
<dbReference type="OrthoDB" id="272266at2759"/>
<evidence type="ECO:0000256" key="3">
    <source>
        <dbReference type="ARBA" id="ARBA00023172"/>
    </source>
</evidence>
<dbReference type="PANTHER" id="PTHR15938">
    <property type="entry name" value="TBP-1 INTERACTING PROTEIN"/>
    <property type="match status" value="1"/>
</dbReference>
<proteinExistence type="inferred from homology"/>
<dbReference type="RefSeq" id="XP_022577862.1">
    <property type="nucleotide sequence ID" value="XM_022730432.1"/>
</dbReference>
<dbReference type="VEuPathDB" id="FungiDB:ASPZODRAFT_919782"/>
<evidence type="ECO:0000256" key="6">
    <source>
        <dbReference type="SAM" id="Coils"/>
    </source>
</evidence>
<dbReference type="PANTHER" id="PTHR15938:SF0">
    <property type="entry name" value="HOMOLOGOUS-PAIRING PROTEIN 2 HOMOLOG"/>
    <property type="match status" value="1"/>
</dbReference>
<comment type="similarity">
    <text evidence="2">Belongs to the HOP2 family.</text>
</comment>
<dbReference type="EMBL" id="KV878352">
    <property type="protein sequence ID" value="OJJ43352.1"/>
    <property type="molecule type" value="Genomic_DNA"/>
</dbReference>
<organism evidence="8 9">
    <name type="scientific">Penicilliopsis zonata CBS 506.65</name>
    <dbReference type="NCBI Taxonomy" id="1073090"/>
    <lineage>
        <taxon>Eukaryota</taxon>
        <taxon>Fungi</taxon>
        <taxon>Dikarya</taxon>
        <taxon>Ascomycota</taxon>
        <taxon>Pezizomycotina</taxon>
        <taxon>Eurotiomycetes</taxon>
        <taxon>Eurotiomycetidae</taxon>
        <taxon>Eurotiales</taxon>
        <taxon>Aspergillaceae</taxon>
        <taxon>Penicilliopsis</taxon>
    </lineage>
</organism>
<dbReference type="GO" id="GO:0010774">
    <property type="term" value="P:meiotic strand invasion involved in reciprocal meiotic recombination"/>
    <property type="evidence" value="ECO:0007669"/>
    <property type="project" value="TreeGrafter"/>
</dbReference>
<dbReference type="GO" id="GO:0000794">
    <property type="term" value="C:condensed nuclear chromosome"/>
    <property type="evidence" value="ECO:0007669"/>
    <property type="project" value="TreeGrafter"/>
</dbReference>
<feature type="domain" description="Homologous-pairing protein 2 winged helix" evidence="7">
    <location>
        <begin position="21"/>
        <end position="76"/>
    </location>
</feature>
<dbReference type="GO" id="GO:0120230">
    <property type="term" value="F:recombinase activator activity"/>
    <property type="evidence" value="ECO:0007669"/>
    <property type="project" value="TreeGrafter"/>
</dbReference>
<evidence type="ECO:0000313" key="9">
    <source>
        <dbReference type="Proteomes" id="UP000184188"/>
    </source>
</evidence>
<keyword evidence="6" id="KW-0175">Coiled coil</keyword>
<gene>
    <name evidence="8" type="ORF">ASPZODRAFT_919782</name>
</gene>
<evidence type="ECO:0000256" key="4">
    <source>
        <dbReference type="ARBA" id="ARBA00023242"/>
    </source>
</evidence>
<accession>A0A1L9S871</accession>
<keyword evidence="4" id="KW-0539">Nucleus</keyword>
<dbReference type="InterPro" id="IPR010776">
    <property type="entry name" value="Hop2_WH_dom"/>
</dbReference>
<dbReference type="STRING" id="1073090.A0A1L9S871"/>
<dbReference type="GO" id="GO:0007129">
    <property type="term" value="P:homologous chromosome pairing at meiosis"/>
    <property type="evidence" value="ECO:0007669"/>
    <property type="project" value="TreeGrafter"/>
</dbReference>
<name>A0A1L9S871_9EURO</name>
<dbReference type="GO" id="GO:0000709">
    <property type="term" value="P:meiotic joint molecule formation"/>
    <property type="evidence" value="ECO:0007669"/>
    <property type="project" value="TreeGrafter"/>
</dbReference>
<dbReference type="GeneID" id="34616896"/>
<evidence type="ECO:0000256" key="5">
    <source>
        <dbReference type="ARBA" id="ARBA00023254"/>
    </source>
</evidence>
<evidence type="ECO:0000313" key="8">
    <source>
        <dbReference type="EMBL" id="OJJ43352.1"/>
    </source>
</evidence>
<comment type="subcellular location">
    <subcellularLocation>
        <location evidence="1">Nucleus</location>
    </subcellularLocation>
</comment>
<dbReference type="Pfam" id="PF07106">
    <property type="entry name" value="WHD_TBPIP"/>
    <property type="match status" value="1"/>
</dbReference>
<keyword evidence="3" id="KW-0233">DNA recombination</keyword>
<dbReference type="AlphaFoldDB" id="A0A1L9S871"/>
<protein>
    <recommendedName>
        <fullName evidence="7">Homologous-pairing protein 2 winged helix domain-containing protein</fullName>
    </recommendedName>
</protein>
<dbReference type="GO" id="GO:0120231">
    <property type="term" value="C:DNA recombinase auxiliary factor complex"/>
    <property type="evidence" value="ECO:0007669"/>
    <property type="project" value="TreeGrafter"/>
</dbReference>
<dbReference type="Proteomes" id="UP000184188">
    <property type="component" value="Unassembled WGS sequence"/>
</dbReference>
<evidence type="ECO:0000256" key="2">
    <source>
        <dbReference type="ARBA" id="ARBA00007922"/>
    </source>
</evidence>
<sequence length="214" mass="24274">MASRKTKPDKSASKGDEGVVLILDYLRAQNRPYSAIEISANLHNKVTKANAAKILKELHGNEEIEGRVSGKQIVYHALQSPEDDASPEGLADLEGEVKRLQEQTTEFKANEKKVRAELVLLCARPTLSELRQDLTRLEREKVTIVKSLEALRSTESVPVSVEERAEVDKEWKKWQRHASARARICQELWRSCSEVLPENMTRAELWESLGLDEM</sequence>
<dbReference type="GO" id="GO:0003690">
    <property type="term" value="F:double-stranded DNA binding"/>
    <property type="evidence" value="ECO:0007669"/>
    <property type="project" value="TreeGrafter"/>
</dbReference>
<keyword evidence="5" id="KW-0469">Meiosis</keyword>
<feature type="coiled-coil region" evidence="6">
    <location>
        <begin position="90"/>
        <end position="147"/>
    </location>
</feature>
<keyword evidence="9" id="KW-1185">Reference proteome</keyword>
<dbReference type="Gene3D" id="1.10.10.10">
    <property type="entry name" value="Winged helix-like DNA-binding domain superfamily/Winged helix DNA-binding domain"/>
    <property type="match status" value="1"/>
</dbReference>